<dbReference type="Pfam" id="PF00092">
    <property type="entry name" value="VWA"/>
    <property type="match status" value="1"/>
</dbReference>
<reference evidence="3" key="2">
    <citation type="submission" date="2020-11" db="EMBL/GenBank/DDBJ databases">
        <authorList>
            <person name="McCartney M.A."/>
            <person name="Auch B."/>
            <person name="Kono T."/>
            <person name="Mallez S."/>
            <person name="Becker A."/>
            <person name="Gohl D.M."/>
            <person name="Silverstein K.A.T."/>
            <person name="Koren S."/>
            <person name="Bechman K.B."/>
            <person name="Herman A."/>
            <person name="Abrahante J.E."/>
            <person name="Garbe J."/>
        </authorList>
    </citation>
    <scope>NUCLEOTIDE SEQUENCE</scope>
    <source>
        <strain evidence="3">Duluth1</strain>
        <tissue evidence="3">Whole animal</tissue>
    </source>
</reference>
<feature type="chain" id="PRO_5038482273" description="VWFA domain-containing protein" evidence="1">
    <location>
        <begin position="21"/>
        <end position="352"/>
    </location>
</feature>
<evidence type="ECO:0000256" key="1">
    <source>
        <dbReference type="SAM" id="SignalP"/>
    </source>
</evidence>
<dbReference type="EMBL" id="JAIWYP010000015">
    <property type="protein sequence ID" value="KAH3699289.1"/>
    <property type="molecule type" value="Genomic_DNA"/>
</dbReference>
<dbReference type="Gene3D" id="2.10.60.10">
    <property type="entry name" value="CD59"/>
    <property type="match status" value="1"/>
</dbReference>
<dbReference type="PROSITE" id="PS50234">
    <property type="entry name" value="VWFA"/>
    <property type="match status" value="1"/>
</dbReference>
<proteinExistence type="predicted"/>
<dbReference type="Gene3D" id="3.40.50.410">
    <property type="entry name" value="von Willebrand factor, type A domain"/>
    <property type="match status" value="1"/>
</dbReference>
<dbReference type="OrthoDB" id="6068515at2759"/>
<evidence type="ECO:0000259" key="2">
    <source>
        <dbReference type="PROSITE" id="PS50234"/>
    </source>
</evidence>
<gene>
    <name evidence="3" type="ORF">DPMN_074244</name>
</gene>
<accession>A0A9D4BKG7</accession>
<dbReference type="InterPro" id="IPR002035">
    <property type="entry name" value="VWF_A"/>
</dbReference>
<protein>
    <recommendedName>
        <fullName evidence="2">VWFA domain-containing protein</fullName>
    </recommendedName>
</protein>
<evidence type="ECO:0000313" key="3">
    <source>
        <dbReference type="EMBL" id="KAH3699289.1"/>
    </source>
</evidence>
<dbReference type="SUPFAM" id="SSF57302">
    <property type="entry name" value="Snake toxin-like"/>
    <property type="match status" value="1"/>
</dbReference>
<dbReference type="SUPFAM" id="SSF53300">
    <property type="entry name" value="vWA-like"/>
    <property type="match status" value="1"/>
</dbReference>
<dbReference type="AlphaFoldDB" id="A0A9D4BKG7"/>
<dbReference type="SMART" id="SM00327">
    <property type="entry name" value="VWA"/>
    <property type="match status" value="1"/>
</dbReference>
<dbReference type="InterPro" id="IPR050525">
    <property type="entry name" value="ECM_Assembly_Org"/>
</dbReference>
<dbReference type="InterPro" id="IPR045860">
    <property type="entry name" value="Snake_toxin-like_sf"/>
</dbReference>
<dbReference type="InterPro" id="IPR036465">
    <property type="entry name" value="vWFA_dom_sf"/>
</dbReference>
<organism evidence="3 4">
    <name type="scientific">Dreissena polymorpha</name>
    <name type="common">Zebra mussel</name>
    <name type="synonym">Mytilus polymorpha</name>
    <dbReference type="NCBI Taxonomy" id="45954"/>
    <lineage>
        <taxon>Eukaryota</taxon>
        <taxon>Metazoa</taxon>
        <taxon>Spiralia</taxon>
        <taxon>Lophotrochozoa</taxon>
        <taxon>Mollusca</taxon>
        <taxon>Bivalvia</taxon>
        <taxon>Autobranchia</taxon>
        <taxon>Heteroconchia</taxon>
        <taxon>Euheterodonta</taxon>
        <taxon>Imparidentia</taxon>
        <taxon>Neoheterodontei</taxon>
        <taxon>Myida</taxon>
        <taxon>Dreissenoidea</taxon>
        <taxon>Dreissenidae</taxon>
        <taxon>Dreissena</taxon>
    </lineage>
</organism>
<dbReference type="PANTHER" id="PTHR24020">
    <property type="entry name" value="COLLAGEN ALPHA"/>
    <property type="match status" value="1"/>
</dbReference>
<feature type="signal peptide" evidence="1">
    <location>
        <begin position="1"/>
        <end position="20"/>
    </location>
</feature>
<feature type="domain" description="VWFA" evidence="2">
    <location>
        <begin position="170"/>
        <end position="349"/>
    </location>
</feature>
<keyword evidence="1" id="KW-0732">Signal</keyword>
<dbReference type="Proteomes" id="UP000828390">
    <property type="component" value="Unassembled WGS sequence"/>
</dbReference>
<comment type="caution">
    <text evidence="3">The sequence shown here is derived from an EMBL/GenBank/DDBJ whole genome shotgun (WGS) entry which is preliminary data.</text>
</comment>
<keyword evidence="4" id="KW-1185">Reference proteome</keyword>
<reference evidence="3" key="1">
    <citation type="journal article" date="2019" name="bioRxiv">
        <title>The Genome of the Zebra Mussel, Dreissena polymorpha: A Resource for Invasive Species Research.</title>
        <authorList>
            <person name="McCartney M.A."/>
            <person name="Auch B."/>
            <person name="Kono T."/>
            <person name="Mallez S."/>
            <person name="Zhang Y."/>
            <person name="Obille A."/>
            <person name="Becker A."/>
            <person name="Abrahante J.E."/>
            <person name="Garbe J."/>
            <person name="Badalamenti J.P."/>
            <person name="Herman A."/>
            <person name="Mangelson H."/>
            <person name="Liachko I."/>
            <person name="Sullivan S."/>
            <person name="Sone E.D."/>
            <person name="Koren S."/>
            <person name="Silverstein K.A.T."/>
            <person name="Beckman K.B."/>
            <person name="Gohl D.M."/>
        </authorList>
    </citation>
    <scope>NUCLEOTIDE SEQUENCE</scope>
    <source>
        <strain evidence="3">Duluth1</strain>
        <tissue evidence="3">Whole animal</tissue>
    </source>
</reference>
<sequence length="352" mass="37392">MFTPVAFIFCAVCACASVLAQAPKPGCDDISTSACQLMAASRPDLCSDPAISQSACPRFCKLCPLECYHCNATVLDFPECNTTKQCMSGEACMLKELKSFVDGHHEYEMTCAPSEHCDGGSGLSIAFGRRELKSRDLSVSCCTTDNCNYPAGAATPPTVSVGTVTGCPKDIVFLVDEGSRDLHSHHNDILLGLATVVSSIPVGSSQNQVALVAYSNQVSPKFDLDDHTNQASLLQSLKSSDILVGKNMGSDATMAIEYLVHNTFTPSRGDRSQFINTVVIITDSDSAPLSRIMFLDHAVLASKSRDVLVVSVGPSMGSNAIEELGDSVVHINNSPNLSSDLAAQILAFLKHC</sequence>
<name>A0A9D4BKG7_DREPO</name>
<dbReference type="PANTHER" id="PTHR24020:SF84">
    <property type="entry name" value="VWFA DOMAIN-CONTAINING PROTEIN"/>
    <property type="match status" value="1"/>
</dbReference>
<evidence type="ECO:0000313" key="4">
    <source>
        <dbReference type="Proteomes" id="UP000828390"/>
    </source>
</evidence>